<dbReference type="InterPro" id="IPR019786">
    <property type="entry name" value="Zinc_finger_PHD-type_CS"/>
</dbReference>
<evidence type="ECO:0000313" key="10">
    <source>
        <dbReference type="EMBL" id="OWM69162.1"/>
    </source>
</evidence>
<dbReference type="GO" id="GO:0005634">
    <property type="term" value="C:nucleus"/>
    <property type="evidence" value="ECO:0007669"/>
    <property type="project" value="UniProtKB-SubCell"/>
</dbReference>
<dbReference type="Pfam" id="PF21743">
    <property type="entry name" value="PTM_DIR17_Tudor"/>
    <property type="match status" value="1"/>
</dbReference>
<dbReference type="Pfam" id="PF02791">
    <property type="entry name" value="DDT"/>
    <property type="match status" value="1"/>
</dbReference>
<evidence type="ECO:0000256" key="6">
    <source>
        <dbReference type="PROSITE-ProRule" id="PRU00146"/>
    </source>
</evidence>
<dbReference type="SMART" id="SM00571">
    <property type="entry name" value="DDT"/>
    <property type="match status" value="1"/>
</dbReference>
<reference evidence="11" key="1">
    <citation type="journal article" date="2017" name="Plant J.">
        <title>The pomegranate (Punica granatum L.) genome and the genomics of punicalagin biosynthesis.</title>
        <authorList>
            <person name="Qin G."/>
            <person name="Xu C."/>
            <person name="Ming R."/>
            <person name="Tang H."/>
            <person name="Guyot R."/>
            <person name="Kramer E.M."/>
            <person name="Hu Y."/>
            <person name="Yi X."/>
            <person name="Qi Y."/>
            <person name="Xu X."/>
            <person name="Gao Z."/>
            <person name="Pan H."/>
            <person name="Jian J."/>
            <person name="Tian Y."/>
            <person name="Yue Z."/>
            <person name="Xu Y."/>
        </authorList>
    </citation>
    <scope>NUCLEOTIDE SEQUENCE [LARGE SCALE GENOMIC DNA]</scope>
    <source>
        <strain evidence="11">cv. Dabenzi</strain>
    </source>
</reference>
<dbReference type="PROSITE" id="PS50016">
    <property type="entry name" value="ZF_PHD_2"/>
    <property type="match status" value="1"/>
</dbReference>
<feature type="region of interest" description="Disordered" evidence="7">
    <location>
        <begin position="1473"/>
        <end position="1541"/>
    </location>
</feature>
<dbReference type="CDD" id="cd15539">
    <property type="entry name" value="PHD1_AIRE"/>
    <property type="match status" value="1"/>
</dbReference>
<name>A0A218WAP8_PUNGR</name>
<evidence type="ECO:0000259" key="8">
    <source>
        <dbReference type="PROSITE" id="PS50016"/>
    </source>
</evidence>
<feature type="compositionally biased region" description="Basic residues" evidence="7">
    <location>
        <begin position="1511"/>
        <end position="1541"/>
    </location>
</feature>
<feature type="region of interest" description="Disordered" evidence="7">
    <location>
        <begin position="1422"/>
        <end position="1441"/>
    </location>
</feature>
<protein>
    <recommendedName>
        <fullName evidence="12">DDT domain-containing protein PTM</fullName>
    </recommendedName>
</protein>
<keyword evidence="4" id="KW-0862">Zinc</keyword>
<dbReference type="InterPro" id="IPR013083">
    <property type="entry name" value="Znf_RING/FYVE/PHD"/>
</dbReference>
<dbReference type="PANTHER" id="PTHR46508:SF5">
    <property type="entry name" value="PHD-FINGER AND DNA BINDING DOMAIN-CONTAINING PROTEIN"/>
    <property type="match status" value="1"/>
</dbReference>
<keyword evidence="3 6" id="KW-0863">Zinc-finger</keyword>
<proteinExistence type="predicted"/>
<evidence type="ECO:0000313" key="11">
    <source>
        <dbReference type="Proteomes" id="UP000197138"/>
    </source>
</evidence>
<comment type="subcellular location">
    <subcellularLocation>
        <location evidence="1">Nucleus</location>
    </subcellularLocation>
</comment>
<dbReference type="Pfam" id="PF00628">
    <property type="entry name" value="PHD"/>
    <property type="match status" value="1"/>
</dbReference>
<feature type="domain" description="PHD-type" evidence="8">
    <location>
        <begin position="633"/>
        <end position="680"/>
    </location>
</feature>
<dbReference type="InterPro" id="IPR047365">
    <property type="entry name" value="Tudor_AtPTM-like"/>
</dbReference>
<feature type="domain" description="DDT" evidence="9">
    <location>
        <begin position="438"/>
        <end position="498"/>
    </location>
</feature>
<dbReference type="InterPro" id="IPR019787">
    <property type="entry name" value="Znf_PHD-finger"/>
</dbReference>
<dbReference type="EMBL" id="MTKT01004939">
    <property type="protein sequence ID" value="OWM69162.1"/>
    <property type="molecule type" value="Genomic_DNA"/>
</dbReference>
<dbReference type="CDD" id="cd20401">
    <property type="entry name" value="Tudor_AtPTM-like"/>
    <property type="match status" value="1"/>
</dbReference>
<accession>A0A218WAP8</accession>
<sequence length="1701" mass="187956">MDFIGRTVKKAFRGFGTFSGTVKSYDASSRFFKVVYEDGDSEELELSELVSLFQEPQRRKRMARARSGNVCGDSADGFSLRGADSDEYSGEGGGDAGFKGDLRGGINLNVAVEEAVELNLRDAAVCNGHVRGGFDLNSGLDLNEGFTLNDGVHLSPEAGGNSGKHSGIDLNLDATSDLDDNSRQDDVSERKECLFDLNLGIDSEMEDAEIGAGGQLGQATSLLSVDDNNEEVAVDVEVKFMDGYIAERTLNEVKSEVGDLTRVRKITSSGDLACEDSNLVPVEVLCGDIMDNGPTRVLDAIDDQMHSLPHSDGVREPSDAPKNVNQSDLGSAYRRTSGRRRKRKEMDRTPETVLRRSARRVSSKNQDVHTVKSAAFSDRTSCKSAAVSDRASLKSSAVSDRASSPAVSVITEEKPEDISATPPKLDLPPSSRTLDLDGISIFDVFSVYSCLRSFSTLLFLSPFDLEDFISAIRSESPNTLFDCIHVSLLQTLRKHLEHLSSEGSASALHCLRSLNWDLLDLITWPQFLVEYLLLHGSGMKLSELSSLKLLASDYCKQSASVKLDILNCLCDEVIEAEVIRSELSARTLGAEPDMEFDRSVSVKPTRKRRAAVGNSGRAYYPDELTDDTADWNSDECCLCKMDGSLICCDGCPAAYHSRCVAIVSDLLPEGDWYCPECVIERSKSQMKQRRPVRGAELLGSDPYNRLYFSCCGYLLVSDSCEAEVSYKFYHKNELTSVIEVLKSSEHYSDLLKAIYKQWDVSGGLGGAISDVDSVKCIAQKKILSKRDRPASSPVAVPNPLACGDICDAEDEKTLEKDSVVGVPTGLDAGRFARDPASGMETLYVRSEGSAVITATSGSQMRDGDLAPIPSAVKQDNISPIAPSDASLTLETVREDESEDQRGTGYMNYYGFGRVAASVVEELLENVKLNKDLLLSDEGIMSQQMRTISKNVDRFYWPNDKSVAAQKEKCGWCFSCRTFADDIECLFNTYMGTVYEGSESDLAILQSAGKKDSHFIGVACGMLSIEYRLRGLLLGPWVNSQYSNKWRISVLEASDLAALKSLLLKLASNLHQLAISEEWTKYEDSALVLGSASHVVTSSTSASSKPGPGRKRGRFSDPDSKPSSSASSGPGMFCWRGGRLSCRLFSWKVVPRSLVSKAAREGGSRKILGILYPENSDFARRSRYLAWQAAVESSTSISQLALQVREFDSNIKWDDIENTDCLCKMDKELRKSLRAFKKVIIRRKVLEADGAKYLLDFGKRRVIPEVVVRHGSVIKEGSSERKKYWLNEALLPLHILKSYEEKRIARVSNKSSLKASEAGDTKKKKHAKKMTSPNLLEAGVRRKKFSRETGFDYLFLRAERAEYSQCGHCKKDVPIREAVTCQFCKGFFHKWHAKKSGRAVAANCTYACYLCQQDNAVKNTTERTGEGHEEAGPFKGKVGKGNQKAKFITDRAKSQPQNYKRSLAKSRLVKLRGKRAKIGKKLGQSTKGKEVSEELPLRRSARQAAKYVAVQRKIRKGRKKGKPKKSKRGAPKRKKNEKSCQRKRTQACYSYWLNGLHLSRAADDKRVTNFRKKSIFSPYDHSTAARRDKVKCSLCGEGSRTSKSSYIACEICGGWYHGDAFGLDLEKMQRVMGFRCRVCRGKSPPVCPWQSHFPGVQNISIVELCVDVNGQEDDSSLRSKSNLEAEEGLPMSKKQRTSPSQG</sequence>
<evidence type="ECO:0000256" key="1">
    <source>
        <dbReference type="ARBA" id="ARBA00004123"/>
    </source>
</evidence>
<feature type="compositionally biased region" description="Basic and acidic residues" evidence="7">
    <location>
        <begin position="1422"/>
        <end position="1431"/>
    </location>
</feature>
<keyword evidence="5" id="KW-0539">Nucleus</keyword>
<dbReference type="GO" id="GO:0008270">
    <property type="term" value="F:zinc ion binding"/>
    <property type="evidence" value="ECO:0007669"/>
    <property type="project" value="UniProtKB-KW"/>
</dbReference>
<dbReference type="SMART" id="SM00249">
    <property type="entry name" value="PHD"/>
    <property type="match status" value="2"/>
</dbReference>
<organism evidence="10 11">
    <name type="scientific">Punica granatum</name>
    <name type="common">Pomegranate</name>
    <dbReference type="NCBI Taxonomy" id="22663"/>
    <lineage>
        <taxon>Eukaryota</taxon>
        <taxon>Viridiplantae</taxon>
        <taxon>Streptophyta</taxon>
        <taxon>Embryophyta</taxon>
        <taxon>Tracheophyta</taxon>
        <taxon>Spermatophyta</taxon>
        <taxon>Magnoliopsida</taxon>
        <taxon>eudicotyledons</taxon>
        <taxon>Gunneridae</taxon>
        <taxon>Pentapetalae</taxon>
        <taxon>rosids</taxon>
        <taxon>malvids</taxon>
        <taxon>Myrtales</taxon>
        <taxon>Lythraceae</taxon>
        <taxon>Punica</taxon>
    </lineage>
</organism>
<feature type="region of interest" description="Disordered" evidence="7">
    <location>
        <begin position="1671"/>
        <end position="1701"/>
    </location>
</feature>
<dbReference type="PROSITE" id="PS01359">
    <property type="entry name" value="ZF_PHD_1"/>
    <property type="match status" value="1"/>
</dbReference>
<dbReference type="PANTHER" id="PTHR46508">
    <property type="entry name" value="PHD FINGER FAMILY PROTEIN"/>
    <property type="match status" value="1"/>
</dbReference>
<keyword evidence="2" id="KW-0479">Metal-binding</keyword>
<evidence type="ECO:0000256" key="4">
    <source>
        <dbReference type="ARBA" id="ARBA00022833"/>
    </source>
</evidence>
<dbReference type="Pfam" id="PF24294">
    <property type="entry name" value="Chromo_PTM"/>
    <property type="match status" value="1"/>
</dbReference>
<feature type="region of interest" description="Disordered" evidence="7">
    <location>
        <begin position="404"/>
        <end position="426"/>
    </location>
</feature>
<dbReference type="SUPFAM" id="SSF57903">
    <property type="entry name" value="FYVE/PHD zinc finger"/>
    <property type="match status" value="2"/>
</dbReference>
<evidence type="ECO:0000256" key="7">
    <source>
        <dbReference type="SAM" id="MobiDB-lite"/>
    </source>
</evidence>
<dbReference type="InterPro" id="IPR018501">
    <property type="entry name" value="DDT_dom"/>
</dbReference>
<feature type="compositionally biased region" description="Basic and acidic residues" evidence="7">
    <location>
        <begin position="1486"/>
        <end position="1496"/>
    </location>
</feature>
<comment type="caution">
    <text evidence="10">The sequence shown here is derived from an EMBL/GenBank/DDBJ whole genome shotgun (WGS) entry which is preliminary data.</text>
</comment>
<dbReference type="Gene3D" id="3.30.40.10">
    <property type="entry name" value="Zinc/RING finger domain, C3HC4 (zinc finger)"/>
    <property type="match status" value="2"/>
</dbReference>
<gene>
    <name evidence="10" type="ORF">CDL15_Pgr025349</name>
</gene>
<dbReference type="Proteomes" id="UP000197138">
    <property type="component" value="Unassembled WGS sequence"/>
</dbReference>
<feature type="region of interest" description="Disordered" evidence="7">
    <location>
        <begin position="1097"/>
        <end position="1128"/>
    </location>
</feature>
<dbReference type="InterPro" id="IPR056618">
    <property type="entry name" value="Chromo_PTM"/>
</dbReference>
<evidence type="ECO:0000256" key="3">
    <source>
        <dbReference type="ARBA" id="ARBA00022771"/>
    </source>
</evidence>
<dbReference type="PROSITE" id="PS50827">
    <property type="entry name" value="DDT"/>
    <property type="match status" value="1"/>
</dbReference>
<dbReference type="InterPro" id="IPR011011">
    <property type="entry name" value="Znf_FYVE_PHD"/>
</dbReference>
<evidence type="ECO:0000256" key="2">
    <source>
        <dbReference type="ARBA" id="ARBA00022723"/>
    </source>
</evidence>
<evidence type="ECO:0000259" key="9">
    <source>
        <dbReference type="PROSITE" id="PS50827"/>
    </source>
</evidence>
<dbReference type="InterPro" id="IPR001965">
    <property type="entry name" value="Znf_PHD"/>
</dbReference>
<evidence type="ECO:0000256" key="5">
    <source>
        <dbReference type="ARBA" id="ARBA00023242"/>
    </source>
</evidence>
<dbReference type="CDD" id="cd15489">
    <property type="entry name" value="PHD_SF"/>
    <property type="match status" value="1"/>
</dbReference>
<feature type="region of interest" description="Disordered" evidence="7">
    <location>
        <begin position="306"/>
        <end position="372"/>
    </location>
</feature>
<evidence type="ECO:0008006" key="12">
    <source>
        <dbReference type="Google" id="ProtNLM"/>
    </source>
</evidence>
<feature type="compositionally biased region" description="Basic and acidic residues" evidence="7">
    <location>
        <begin position="344"/>
        <end position="354"/>
    </location>
</feature>